<organism evidence="1">
    <name type="scientific">Timema cristinae</name>
    <name type="common">Walking stick</name>
    <dbReference type="NCBI Taxonomy" id="61476"/>
    <lineage>
        <taxon>Eukaryota</taxon>
        <taxon>Metazoa</taxon>
        <taxon>Ecdysozoa</taxon>
        <taxon>Arthropoda</taxon>
        <taxon>Hexapoda</taxon>
        <taxon>Insecta</taxon>
        <taxon>Pterygota</taxon>
        <taxon>Neoptera</taxon>
        <taxon>Polyneoptera</taxon>
        <taxon>Phasmatodea</taxon>
        <taxon>Timematodea</taxon>
        <taxon>Timematoidea</taxon>
        <taxon>Timematidae</taxon>
        <taxon>Timema</taxon>
    </lineage>
</organism>
<accession>A0A7R9CB56</accession>
<protein>
    <submittedName>
        <fullName evidence="1">Uncharacterized protein</fullName>
    </submittedName>
</protein>
<name>A0A7R9CB56_TIMCR</name>
<gene>
    <name evidence="1" type="ORF">TCEB3V08_LOCUS1393</name>
</gene>
<proteinExistence type="predicted"/>
<dbReference type="AlphaFoldDB" id="A0A7R9CB56"/>
<evidence type="ECO:0000313" key="1">
    <source>
        <dbReference type="EMBL" id="CAD7393424.1"/>
    </source>
</evidence>
<dbReference type="EMBL" id="OC316711">
    <property type="protein sequence ID" value="CAD7393424.1"/>
    <property type="molecule type" value="Genomic_DNA"/>
</dbReference>
<sequence>MYLKYLDCHGVMTPSSGPPISTSVFSLVRPLLNSLLLLDKSSLFTSARTSSRKGKQHFPRRVMAQLTFMIDV</sequence>
<reference evidence="1" key="1">
    <citation type="submission" date="2020-11" db="EMBL/GenBank/DDBJ databases">
        <authorList>
            <person name="Tran Van P."/>
        </authorList>
    </citation>
    <scope>NUCLEOTIDE SEQUENCE</scope>
</reference>